<accession>A0AAN8BHL8</accession>
<feature type="region of interest" description="Disordered" evidence="1">
    <location>
        <begin position="1"/>
        <end position="49"/>
    </location>
</feature>
<dbReference type="AlphaFoldDB" id="A0AAN8BHL8"/>
<comment type="caution">
    <text evidence="2">The sequence shown here is derived from an EMBL/GenBank/DDBJ whole genome shotgun (WGS) entry which is preliminary data.</text>
</comment>
<reference evidence="2 3" key="1">
    <citation type="journal article" date="2023" name="Mol. Biol. Evol.">
        <title>Genomics of Secondarily Temperate Adaptation in the Only Non-Antarctic Icefish.</title>
        <authorList>
            <person name="Rivera-Colon A.G."/>
            <person name="Rayamajhi N."/>
            <person name="Minhas B.F."/>
            <person name="Madrigal G."/>
            <person name="Bilyk K.T."/>
            <person name="Yoon V."/>
            <person name="Hune M."/>
            <person name="Gregory S."/>
            <person name="Cheng C.H.C."/>
            <person name="Catchen J.M."/>
        </authorList>
    </citation>
    <scope>NUCLEOTIDE SEQUENCE [LARGE SCALE GENOMIC DNA]</scope>
    <source>
        <strain evidence="2">JC2023a</strain>
    </source>
</reference>
<keyword evidence="3" id="KW-1185">Reference proteome</keyword>
<name>A0AAN8BHL8_9TELE</name>
<dbReference type="EMBL" id="JAULUE010002060">
    <property type="protein sequence ID" value="KAK5884625.1"/>
    <property type="molecule type" value="Genomic_DNA"/>
</dbReference>
<protein>
    <submittedName>
        <fullName evidence="2">Uncharacterized protein</fullName>
    </submittedName>
</protein>
<evidence type="ECO:0000256" key="1">
    <source>
        <dbReference type="SAM" id="MobiDB-lite"/>
    </source>
</evidence>
<dbReference type="Proteomes" id="UP001335648">
    <property type="component" value="Unassembled WGS sequence"/>
</dbReference>
<gene>
    <name evidence="2" type="ORF">CesoFtcFv8_018428</name>
</gene>
<evidence type="ECO:0000313" key="3">
    <source>
        <dbReference type="Proteomes" id="UP001335648"/>
    </source>
</evidence>
<proteinExistence type="predicted"/>
<sequence>MKLHHRCESPPFVKGHDRPRGARRSATQGPAEEGTTTVLHKGQGKSPETWKRSLLATSIRCLWEIKLGMMSISQEKKDVGETEAPLRKRTESGCAPLSEYMQFLSSAEVV</sequence>
<organism evidence="2 3">
    <name type="scientific">Champsocephalus esox</name>
    <name type="common">pike icefish</name>
    <dbReference type="NCBI Taxonomy" id="159716"/>
    <lineage>
        <taxon>Eukaryota</taxon>
        <taxon>Metazoa</taxon>
        <taxon>Chordata</taxon>
        <taxon>Craniata</taxon>
        <taxon>Vertebrata</taxon>
        <taxon>Euteleostomi</taxon>
        <taxon>Actinopterygii</taxon>
        <taxon>Neopterygii</taxon>
        <taxon>Teleostei</taxon>
        <taxon>Neoteleostei</taxon>
        <taxon>Acanthomorphata</taxon>
        <taxon>Eupercaria</taxon>
        <taxon>Perciformes</taxon>
        <taxon>Notothenioidei</taxon>
        <taxon>Channichthyidae</taxon>
        <taxon>Champsocephalus</taxon>
    </lineage>
</organism>
<evidence type="ECO:0000313" key="2">
    <source>
        <dbReference type="EMBL" id="KAK5884625.1"/>
    </source>
</evidence>